<dbReference type="Proteomes" id="UP000694404">
    <property type="component" value="Unplaced"/>
</dbReference>
<name>A0A8C0GG73_CHEAB</name>
<reference evidence="1" key="1">
    <citation type="submission" date="2025-08" db="UniProtKB">
        <authorList>
            <consortium name="Ensembl"/>
        </authorList>
    </citation>
    <scope>IDENTIFICATION</scope>
</reference>
<proteinExistence type="predicted"/>
<dbReference type="AlphaFoldDB" id="A0A8C0GG73"/>
<dbReference type="Ensembl" id="ENSCABT00000009683.1">
    <property type="protein sequence ID" value="ENSCABP00000008831.1"/>
    <property type="gene ID" value="ENSCABG00000006661.1"/>
</dbReference>
<protein>
    <submittedName>
        <fullName evidence="1">Uncharacterized protein</fullName>
    </submittedName>
</protein>
<evidence type="ECO:0000313" key="1">
    <source>
        <dbReference type="Ensembl" id="ENSCABP00000008831.1"/>
    </source>
</evidence>
<sequence length="98" mass="11010">MCKYWKVMLIGCIILSLLYSAKPPWIWLHINSGPGNCLNSHPAINISPYSQILWSAQQAEITMGILVLRGLSESVNGTRSTFKHPKHILHYPALAQKL</sequence>
<reference evidence="1" key="2">
    <citation type="submission" date="2025-09" db="UniProtKB">
        <authorList>
            <consortium name="Ensembl"/>
        </authorList>
    </citation>
    <scope>IDENTIFICATION</scope>
</reference>
<keyword evidence="2" id="KW-1185">Reference proteome</keyword>
<evidence type="ECO:0000313" key="2">
    <source>
        <dbReference type="Proteomes" id="UP000694404"/>
    </source>
</evidence>
<organism evidence="1 2">
    <name type="scientific">Chelonoidis abingdonii</name>
    <name type="common">Abingdon island giant tortoise</name>
    <name type="synonym">Testudo abingdonii</name>
    <dbReference type="NCBI Taxonomy" id="106734"/>
    <lineage>
        <taxon>Eukaryota</taxon>
        <taxon>Metazoa</taxon>
        <taxon>Chordata</taxon>
        <taxon>Craniata</taxon>
        <taxon>Vertebrata</taxon>
        <taxon>Euteleostomi</taxon>
        <taxon>Archelosauria</taxon>
        <taxon>Testudinata</taxon>
        <taxon>Testudines</taxon>
        <taxon>Cryptodira</taxon>
        <taxon>Durocryptodira</taxon>
        <taxon>Testudinoidea</taxon>
        <taxon>Testudinidae</taxon>
        <taxon>Chelonoidis</taxon>
    </lineage>
</organism>
<accession>A0A8C0GG73</accession>